<comment type="similarity">
    <text evidence="2">Belongs to the autoinducer-2 exporter (AI-2E) (TC 2.A.86) family.</text>
</comment>
<feature type="transmembrane region" description="Helical" evidence="7">
    <location>
        <begin position="43"/>
        <end position="64"/>
    </location>
</feature>
<keyword evidence="5 7" id="KW-0472">Membrane</keyword>
<dbReference type="PANTHER" id="PTHR21716">
    <property type="entry name" value="TRANSMEMBRANE PROTEIN"/>
    <property type="match status" value="1"/>
</dbReference>
<dbReference type="Pfam" id="PF01594">
    <property type="entry name" value="AI-2E_transport"/>
    <property type="match status" value="1"/>
</dbReference>
<dbReference type="InterPro" id="IPR002549">
    <property type="entry name" value="AI-2E-like"/>
</dbReference>
<dbReference type="EMBL" id="CP036279">
    <property type="protein sequence ID" value="QDU63877.1"/>
    <property type="molecule type" value="Genomic_DNA"/>
</dbReference>
<dbReference type="RefSeq" id="WP_419192869.1">
    <property type="nucleotide sequence ID" value="NZ_CP036279.1"/>
</dbReference>
<keyword evidence="3 7" id="KW-0812">Transmembrane</keyword>
<feature type="transmembrane region" description="Helical" evidence="7">
    <location>
        <begin position="293"/>
        <end position="311"/>
    </location>
</feature>
<dbReference type="AlphaFoldDB" id="A0A518BAB3"/>
<feature type="transmembrane region" description="Helical" evidence="7">
    <location>
        <begin position="76"/>
        <end position="97"/>
    </location>
</feature>
<feature type="transmembrane region" description="Helical" evidence="7">
    <location>
        <begin position="259"/>
        <end position="286"/>
    </location>
</feature>
<gene>
    <name evidence="8" type="ORF">Pan216_47580</name>
</gene>
<sequence>MPESSASDSSSPIIKPGNVLPLLILLGVAVGFGVMFYQVIKPLLLPLFLAAVLALLIDPLYDWVTFKMQGRRRLAALTMTFAIVMIILGPLVTAIIIGASELYQALGDIPREIQQDGVEQLLDPEKHPTIAGFVTWLQERFSLDLDQARTLAIRAVQGFGDRIYGQTMGFLGDIVGFVVGSVMFVLAVYFFLVDGRKLIAFWEELTPMQPEHDRVLREEFAKVCRGVVWGTLISAIAQGLLFGFGFLLINLLFHPGLGAWIILLSLATVFFSMIPFLGAASVWVVVSAVMIYQGSYVSAACLIVYGATVVSSSDNIIRVWVLKDTVQLHPLLLFVCVIGGLQVIGFLGMFIGPIIGAVLFALLRILKLELIGPGVEAHAEAEALEEAQREAEEKAEAQEKESQEVQEQEEKE</sequence>
<dbReference type="KEGG" id="knv:Pan216_47580"/>
<protein>
    <submittedName>
        <fullName evidence="8">Putative inner membrane protein</fullName>
    </submittedName>
</protein>
<feature type="transmembrane region" description="Helical" evidence="7">
    <location>
        <begin position="19"/>
        <end position="37"/>
    </location>
</feature>
<feature type="transmembrane region" description="Helical" evidence="7">
    <location>
        <begin position="331"/>
        <end position="363"/>
    </location>
</feature>
<accession>A0A518BAB3</accession>
<comment type="subcellular location">
    <subcellularLocation>
        <location evidence="1">Membrane</location>
        <topology evidence="1">Multi-pass membrane protein</topology>
    </subcellularLocation>
</comment>
<keyword evidence="9" id="KW-1185">Reference proteome</keyword>
<reference evidence="8 9" key="1">
    <citation type="submission" date="2019-02" db="EMBL/GenBank/DDBJ databases">
        <title>Deep-cultivation of Planctomycetes and their phenomic and genomic characterization uncovers novel biology.</title>
        <authorList>
            <person name="Wiegand S."/>
            <person name="Jogler M."/>
            <person name="Boedeker C."/>
            <person name="Pinto D."/>
            <person name="Vollmers J."/>
            <person name="Rivas-Marin E."/>
            <person name="Kohn T."/>
            <person name="Peeters S.H."/>
            <person name="Heuer A."/>
            <person name="Rast P."/>
            <person name="Oberbeckmann S."/>
            <person name="Bunk B."/>
            <person name="Jeske O."/>
            <person name="Meyerdierks A."/>
            <person name="Storesund J.E."/>
            <person name="Kallscheuer N."/>
            <person name="Luecker S."/>
            <person name="Lage O.M."/>
            <person name="Pohl T."/>
            <person name="Merkel B.J."/>
            <person name="Hornburger P."/>
            <person name="Mueller R.-W."/>
            <person name="Bruemmer F."/>
            <person name="Labrenz M."/>
            <person name="Spormann A.M."/>
            <person name="Op den Camp H."/>
            <person name="Overmann J."/>
            <person name="Amann R."/>
            <person name="Jetten M.S.M."/>
            <person name="Mascher T."/>
            <person name="Medema M.H."/>
            <person name="Devos D.P."/>
            <person name="Kaster A.-K."/>
            <person name="Ovreas L."/>
            <person name="Rohde M."/>
            <person name="Galperin M.Y."/>
            <person name="Jogler C."/>
        </authorList>
    </citation>
    <scope>NUCLEOTIDE SEQUENCE [LARGE SCALE GENOMIC DNA]</scope>
    <source>
        <strain evidence="8 9">Pan216</strain>
    </source>
</reference>
<evidence type="ECO:0000256" key="4">
    <source>
        <dbReference type="ARBA" id="ARBA00022989"/>
    </source>
</evidence>
<evidence type="ECO:0000256" key="1">
    <source>
        <dbReference type="ARBA" id="ARBA00004141"/>
    </source>
</evidence>
<feature type="region of interest" description="Disordered" evidence="6">
    <location>
        <begin position="382"/>
        <end position="412"/>
    </location>
</feature>
<dbReference type="GO" id="GO:0016020">
    <property type="term" value="C:membrane"/>
    <property type="evidence" value="ECO:0007669"/>
    <property type="project" value="UniProtKB-SubCell"/>
</dbReference>
<evidence type="ECO:0000256" key="2">
    <source>
        <dbReference type="ARBA" id="ARBA00009773"/>
    </source>
</evidence>
<feature type="transmembrane region" description="Helical" evidence="7">
    <location>
        <begin position="227"/>
        <end position="253"/>
    </location>
</feature>
<name>A0A518BAB3_9BACT</name>
<organism evidence="8 9">
    <name type="scientific">Kolteria novifilia</name>
    <dbReference type="NCBI Taxonomy" id="2527975"/>
    <lineage>
        <taxon>Bacteria</taxon>
        <taxon>Pseudomonadati</taxon>
        <taxon>Planctomycetota</taxon>
        <taxon>Planctomycetia</taxon>
        <taxon>Kolteriales</taxon>
        <taxon>Kolteriaceae</taxon>
        <taxon>Kolteria</taxon>
    </lineage>
</organism>
<evidence type="ECO:0000313" key="9">
    <source>
        <dbReference type="Proteomes" id="UP000317093"/>
    </source>
</evidence>
<evidence type="ECO:0000256" key="5">
    <source>
        <dbReference type="ARBA" id="ARBA00023136"/>
    </source>
</evidence>
<keyword evidence="4 7" id="KW-1133">Transmembrane helix</keyword>
<evidence type="ECO:0000256" key="3">
    <source>
        <dbReference type="ARBA" id="ARBA00022692"/>
    </source>
</evidence>
<feature type="transmembrane region" description="Helical" evidence="7">
    <location>
        <begin position="174"/>
        <end position="192"/>
    </location>
</feature>
<evidence type="ECO:0000256" key="7">
    <source>
        <dbReference type="SAM" id="Phobius"/>
    </source>
</evidence>
<dbReference type="Proteomes" id="UP000317093">
    <property type="component" value="Chromosome"/>
</dbReference>
<evidence type="ECO:0000256" key="6">
    <source>
        <dbReference type="SAM" id="MobiDB-lite"/>
    </source>
</evidence>
<dbReference type="PANTHER" id="PTHR21716:SF4">
    <property type="entry name" value="TRANSMEMBRANE PROTEIN 245"/>
    <property type="match status" value="1"/>
</dbReference>
<evidence type="ECO:0000313" key="8">
    <source>
        <dbReference type="EMBL" id="QDU63877.1"/>
    </source>
</evidence>
<proteinExistence type="inferred from homology"/>